<evidence type="ECO:0000256" key="6">
    <source>
        <dbReference type="SAM" id="MobiDB-lite"/>
    </source>
</evidence>
<dbReference type="Pfam" id="PF10683">
    <property type="entry name" value="DBD_Tnp_Hermes"/>
    <property type="match status" value="1"/>
</dbReference>
<dbReference type="InterPro" id="IPR052035">
    <property type="entry name" value="ZnF_BED_domain_contain"/>
</dbReference>
<evidence type="ECO:0000313" key="9">
    <source>
        <dbReference type="Ensembl" id="ENSPKIP00000008855.1"/>
    </source>
</evidence>
<dbReference type="InterPro" id="IPR012337">
    <property type="entry name" value="RNaseH-like_sf"/>
</dbReference>
<feature type="compositionally biased region" description="Polar residues" evidence="6">
    <location>
        <begin position="389"/>
        <end position="398"/>
    </location>
</feature>
<evidence type="ECO:0000256" key="5">
    <source>
        <dbReference type="ARBA" id="ARBA00023242"/>
    </source>
</evidence>
<evidence type="ECO:0000256" key="2">
    <source>
        <dbReference type="ARBA" id="ARBA00022723"/>
    </source>
</evidence>
<keyword evidence="3" id="KW-0863">Zinc-finger</keyword>
<feature type="compositionally biased region" description="Acidic residues" evidence="6">
    <location>
        <begin position="415"/>
        <end position="426"/>
    </location>
</feature>
<evidence type="ECO:0000313" key="10">
    <source>
        <dbReference type="Proteomes" id="UP000261540"/>
    </source>
</evidence>
<sequence>MTDEIKVKLASGAYKIVQNDSSRATSDIWKKFGLIADDENNIISGYAVCKECCKVFVFDSQMLGTLSLRKYVETQLAVKSVSRDIRSFETVSGVGFLELAQGLINIGARAGKVDAQQILPNPTTVSHRLKKYAEDTRQSITPELRSQLTDSSLCVTLHYINRDWELKERVLCIAEWDSTLCKPADNIRPPVIYSLRKFGLEDFFSKLVYVTDKGSNIVVALRTVTRLNCTAHILNTVLHTILGKNTEEDLFGEEVFGLIESAKSLVTYFKQSHLHSRLDKTLIASVETRWNSLHTLLDSMSSQYEAIRVLLEERGEEDRLTSISMETLNDIVAFLLLSDQAEIMRVHSEAQRLVKGKIYSGTSGGPRGIPLKSLLLPGGRKIHEKHEGSQQPGHNTDAVNPAAKRPRQAPSDLLSDVEDSSDDTELTEGEVSAYIELKPPKGDSFDVLLWWKQHEKTFPDLAMVARDVLSIPALSAASERDFSSAGFVIEERRTQLKPGTVDDILFLHSNLD</sequence>
<dbReference type="GO" id="GO:0008270">
    <property type="term" value="F:zinc ion binding"/>
    <property type="evidence" value="ECO:0007669"/>
    <property type="project" value="UniProtKB-KW"/>
</dbReference>
<reference evidence="9" key="2">
    <citation type="submission" date="2025-09" db="UniProtKB">
        <authorList>
            <consortium name="Ensembl"/>
        </authorList>
    </citation>
    <scope>IDENTIFICATION</scope>
</reference>
<proteinExistence type="predicted"/>
<evidence type="ECO:0000256" key="1">
    <source>
        <dbReference type="ARBA" id="ARBA00004123"/>
    </source>
</evidence>
<reference evidence="9" key="1">
    <citation type="submission" date="2025-08" db="UniProtKB">
        <authorList>
            <consortium name="Ensembl"/>
        </authorList>
    </citation>
    <scope>IDENTIFICATION</scope>
</reference>
<keyword evidence="2" id="KW-0479">Metal-binding</keyword>
<dbReference type="Gene3D" id="1.10.10.1070">
    <property type="entry name" value="Zinc finger, BED domain-containing"/>
    <property type="match status" value="1"/>
</dbReference>
<comment type="subcellular location">
    <subcellularLocation>
        <location evidence="1">Nucleus</location>
    </subcellularLocation>
</comment>
<dbReference type="SUPFAM" id="SSF140996">
    <property type="entry name" value="Hermes dimerisation domain"/>
    <property type="match status" value="1"/>
</dbReference>
<organism evidence="9 10">
    <name type="scientific">Paramormyrops kingsleyae</name>
    <dbReference type="NCBI Taxonomy" id="1676925"/>
    <lineage>
        <taxon>Eukaryota</taxon>
        <taxon>Metazoa</taxon>
        <taxon>Chordata</taxon>
        <taxon>Craniata</taxon>
        <taxon>Vertebrata</taxon>
        <taxon>Euteleostomi</taxon>
        <taxon>Actinopterygii</taxon>
        <taxon>Neopterygii</taxon>
        <taxon>Teleostei</taxon>
        <taxon>Osteoglossocephala</taxon>
        <taxon>Osteoglossomorpha</taxon>
        <taxon>Osteoglossiformes</taxon>
        <taxon>Mormyridae</taxon>
        <taxon>Paramormyrops</taxon>
    </lineage>
</organism>
<dbReference type="SUPFAM" id="SSF53098">
    <property type="entry name" value="Ribonuclease H-like"/>
    <property type="match status" value="2"/>
</dbReference>
<feature type="domain" description="Hermes trasposase DNA-binding" evidence="8">
    <location>
        <begin position="80"/>
        <end position="124"/>
    </location>
</feature>
<evidence type="ECO:0000259" key="7">
    <source>
        <dbReference type="Pfam" id="PF05699"/>
    </source>
</evidence>
<dbReference type="AlphaFoldDB" id="A0A3B3QTA9"/>
<feature type="domain" description="HAT C-terminal dimerisation" evidence="7">
    <location>
        <begin position="443"/>
        <end position="511"/>
    </location>
</feature>
<dbReference type="GeneTree" id="ENSGT00940000166742"/>
<name>A0A3B3QTA9_9TELE</name>
<keyword evidence="4" id="KW-0862">Zinc</keyword>
<dbReference type="GO" id="GO:0005634">
    <property type="term" value="C:nucleus"/>
    <property type="evidence" value="ECO:0007669"/>
    <property type="project" value="UniProtKB-SubCell"/>
</dbReference>
<dbReference type="InterPro" id="IPR018473">
    <property type="entry name" value="Hermes_transposase_DNA-db"/>
</dbReference>
<evidence type="ECO:0000259" key="8">
    <source>
        <dbReference type="Pfam" id="PF10683"/>
    </source>
</evidence>
<evidence type="ECO:0008006" key="11">
    <source>
        <dbReference type="Google" id="ProtNLM"/>
    </source>
</evidence>
<dbReference type="GO" id="GO:0046983">
    <property type="term" value="F:protein dimerization activity"/>
    <property type="evidence" value="ECO:0007669"/>
    <property type="project" value="InterPro"/>
</dbReference>
<dbReference type="InterPro" id="IPR008906">
    <property type="entry name" value="HATC_C_dom"/>
</dbReference>
<feature type="region of interest" description="Disordered" evidence="6">
    <location>
        <begin position="383"/>
        <end position="426"/>
    </location>
</feature>
<keyword evidence="5" id="KW-0539">Nucleus</keyword>
<evidence type="ECO:0000256" key="3">
    <source>
        <dbReference type="ARBA" id="ARBA00022771"/>
    </source>
</evidence>
<accession>A0A3B3QTA9</accession>
<keyword evidence="10" id="KW-1185">Reference proteome</keyword>
<dbReference type="Ensembl" id="ENSPKIT00000032946.1">
    <property type="protein sequence ID" value="ENSPKIP00000008855.1"/>
    <property type="gene ID" value="ENSPKIG00000024176.1"/>
</dbReference>
<dbReference type="Pfam" id="PF05699">
    <property type="entry name" value="Dimer_Tnp_hAT"/>
    <property type="match status" value="1"/>
</dbReference>
<protein>
    <recommendedName>
        <fullName evidence="11">HAT C-terminal dimerisation domain-containing protein</fullName>
    </recommendedName>
</protein>
<dbReference type="PANTHER" id="PTHR46481">
    <property type="entry name" value="ZINC FINGER BED DOMAIN-CONTAINING PROTEIN 4"/>
    <property type="match status" value="1"/>
</dbReference>
<dbReference type="Proteomes" id="UP000261540">
    <property type="component" value="Unplaced"/>
</dbReference>
<evidence type="ECO:0000256" key="4">
    <source>
        <dbReference type="ARBA" id="ARBA00022833"/>
    </source>
</evidence>
<dbReference type="PANTHER" id="PTHR46481:SF10">
    <property type="entry name" value="ZINC FINGER BED DOMAIN-CONTAINING PROTEIN 39"/>
    <property type="match status" value="1"/>
</dbReference>